<dbReference type="EMBL" id="JACHMI010000001">
    <property type="protein sequence ID" value="MBB6553399.1"/>
    <property type="molecule type" value="Genomic_DNA"/>
</dbReference>
<gene>
    <name evidence="6" type="ORF">HD593_008194</name>
</gene>
<keyword evidence="4 6" id="KW-0503">Monooxygenase</keyword>
<dbReference type="AlphaFoldDB" id="A0A7X0P1K6"/>
<evidence type="ECO:0000313" key="6">
    <source>
        <dbReference type="EMBL" id="MBB6553399.1"/>
    </source>
</evidence>
<dbReference type="SUPFAM" id="SSF51679">
    <property type="entry name" value="Bacterial luciferase-like"/>
    <property type="match status" value="1"/>
</dbReference>
<comment type="similarity">
    <text evidence="1">Belongs to the bacterial luciferase oxidoreductase family.</text>
</comment>
<dbReference type="InterPro" id="IPR011251">
    <property type="entry name" value="Luciferase-like_dom"/>
</dbReference>
<dbReference type="GO" id="GO:0005829">
    <property type="term" value="C:cytosol"/>
    <property type="evidence" value="ECO:0007669"/>
    <property type="project" value="TreeGrafter"/>
</dbReference>
<dbReference type="InterPro" id="IPR050766">
    <property type="entry name" value="Bact_Lucif_Oxidored"/>
</dbReference>
<dbReference type="GO" id="GO:0016705">
    <property type="term" value="F:oxidoreductase activity, acting on paired donors, with incorporation or reduction of molecular oxygen"/>
    <property type="evidence" value="ECO:0007669"/>
    <property type="project" value="InterPro"/>
</dbReference>
<evidence type="ECO:0000256" key="2">
    <source>
        <dbReference type="ARBA" id="ARBA00022630"/>
    </source>
</evidence>
<keyword evidence="2" id="KW-0285">Flavoprotein</keyword>
<feature type="domain" description="Luciferase-like" evidence="5">
    <location>
        <begin position="40"/>
        <end position="330"/>
    </location>
</feature>
<evidence type="ECO:0000256" key="1">
    <source>
        <dbReference type="ARBA" id="ARBA00010426"/>
    </source>
</evidence>
<dbReference type="PANTHER" id="PTHR30137">
    <property type="entry name" value="LUCIFERASE-LIKE MONOOXYGENASE"/>
    <property type="match status" value="1"/>
</dbReference>
<organism evidence="6 7">
    <name type="scientific">Nonomuraea rubra</name>
    <dbReference type="NCBI Taxonomy" id="46180"/>
    <lineage>
        <taxon>Bacteria</taxon>
        <taxon>Bacillati</taxon>
        <taxon>Actinomycetota</taxon>
        <taxon>Actinomycetes</taxon>
        <taxon>Streptosporangiales</taxon>
        <taxon>Streptosporangiaceae</taxon>
        <taxon>Nonomuraea</taxon>
    </lineage>
</organism>
<dbReference type="Gene3D" id="3.20.20.30">
    <property type="entry name" value="Luciferase-like domain"/>
    <property type="match status" value="1"/>
</dbReference>
<reference evidence="6 7" key="1">
    <citation type="submission" date="2020-08" db="EMBL/GenBank/DDBJ databases">
        <title>Sequencing the genomes of 1000 actinobacteria strains.</title>
        <authorList>
            <person name="Klenk H.-P."/>
        </authorList>
    </citation>
    <scope>NUCLEOTIDE SEQUENCE [LARGE SCALE GENOMIC DNA]</scope>
    <source>
        <strain evidence="6 7">DSM 43768</strain>
    </source>
</reference>
<proteinExistence type="inferred from homology"/>
<comment type="caution">
    <text evidence="6">The sequence shown here is derived from an EMBL/GenBank/DDBJ whole genome shotgun (WGS) entry which is preliminary data.</text>
</comment>
<sequence length="374" mass="40929">MKGISVDLWRVRVRFAVLCVPYALDYAAGTDSVSDVIAWDLQVASWADQYGLDEVFFAEHHTLGHEPSPAPELMIAAASQQTTRVRLGALGHLVPYHNPVALAHRMIWLDHLTGGRYVAGVAPGAFPTDAQLFGTGMENARMLAEGLDIIQAIFTKPGPWRIDGRYWTADMPEFSSSVNGPHLKPLQRPHPEILMTGMQPKSPTLAEAGKRGHSPVSQEVSSQTLIRHWETYAEAAEAAGHTPRRSSWRVTRDVWLADTDEEAREQVLSGPLGEVWSKVNLPLFKDLGLGSLLAGADVPEHDLCLEWLVDNFFLIGSPETVAKKIEAFHAEVGGFGTLLMGAPGRGREPDTYRRSLELLGSEVAPRLSHLVAGS</sequence>
<keyword evidence="7" id="KW-1185">Reference proteome</keyword>
<dbReference type="RefSeq" id="WP_221525226.1">
    <property type="nucleotide sequence ID" value="NZ_JACHMI010000001.1"/>
</dbReference>
<dbReference type="PANTHER" id="PTHR30137:SF16">
    <property type="entry name" value="BLL0895 PROTEIN"/>
    <property type="match status" value="1"/>
</dbReference>
<dbReference type="GO" id="GO:0004497">
    <property type="term" value="F:monooxygenase activity"/>
    <property type="evidence" value="ECO:0007669"/>
    <property type="project" value="UniProtKB-KW"/>
</dbReference>
<dbReference type="Proteomes" id="UP000565579">
    <property type="component" value="Unassembled WGS sequence"/>
</dbReference>
<dbReference type="Pfam" id="PF00296">
    <property type="entry name" value="Bac_luciferase"/>
    <property type="match status" value="1"/>
</dbReference>
<evidence type="ECO:0000256" key="4">
    <source>
        <dbReference type="ARBA" id="ARBA00023033"/>
    </source>
</evidence>
<dbReference type="InterPro" id="IPR036661">
    <property type="entry name" value="Luciferase-like_sf"/>
</dbReference>
<name>A0A7X0P1K6_9ACTN</name>
<evidence type="ECO:0000259" key="5">
    <source>
        <dbReference type="Pfam" id="PF00296"/>
    </source>
</evidence>
<protein>
    <submittedName>
        <fullName evidence="6">Alkanesulfonate monooxygenase SsuD/methylene tetrahydromethanopterin reductase-like flavin-dependent oxidoreductase (Luciferase family)</fullName>
    </submittedName>
</protein>
<evidence type="ECO:0000256" key="3">
    <source>
        <dbReference type="ARBA" id="ARBA00023002"/>
    </source>
</evidence>
<evidence type="ECO:0000313" key="7">
    <source>
        <dbReference type="Proteomes" id="UP000565579"/>
    </source>
</evidence>
<keyword evidence="3" id="KW-0560">Oxidoreductase</keyword>
<accession>A0A7X0P1K6</accession>